<evidence type="ECO:0000256" key="1">
    <source>
        <dbReference type="ARBA" id="ARBA00001917"/>
    </source>
</evidence>
<dbReference type="InterPro" id="IPR002563">
    <property type="entry name" value="Flavin_Rdtase-like_dom"/>
</dbReference>
<evidence type="ECO:0000259" key="5">
    <source>
        <dbReference type="SMART" id="SM00903"/>
    </source>
</evidence>
<dbReference type="GO" id="GO:0010181">
    <property type="term" value="F:FMN binding"/>
    <property type="evidence" value="ECO:0007669"/>
    <property type="project" value="InterPro"/>
</dbReference>
<dbReference type="EMBL" id="BARS01032678">
    <property type="protein sequence ID" value="GAG17262.1"/>
    <property type="molecule type" value="Genomic_DNA"/>
</dbReference>
<reference evidence="6" key="1">
    <citation type="journal article" date="2014" name="Front. Microbiol.">
        <title>High frequency of phylogenetically diverse reductive dehalogenase-homologous genes in deep subseafloor sedimentary metagenomes.</title>
        <authorList>
            <person name="Kawai M."/>
            <person name="Futagami T."/>
            <person name="Toyoda A."/>
            <person name="Takaki Y."/>
            <person name="Nishi S."/>
            <person name="Hori S."/>
            <person name="Arai W."/>
            <person name="Tsubouchi T."/>
            <person name="Morono Y."/>
            <person name="Uchiyama I."/>
            <person name="Ito T."/>
            <person name="Fujiyama A."/>
            <person name="Inagaki F."/>
            <person name="Takami H."/>
        </authorList>
    </citation>
    <scope>NUCLEOTIDE SEQUENCE</scope>
    <source>
        <strain evidence="6">Expedition CK06-06</strain>
    </source>
</reference>
<keyword evidence="2" id="KW-0285">Flavoprotein</keyword>
<feature type="non-terminal residue" evidence="6">
    <location>
        <position position="210"/>
    </location>
</feature>
<dbReference type="Gene3D" id="2.30.110.10">
    <property type="entry name" value="Electron Transport, Fmn-binding Protein, Chain A"/>
    <property type="match status" value="1"/>
</dbReference>
<dbReference type="Pfam" id="PF01613">
    <property type="entry name" value="Flavin_Reduct"/>
    <property type="match status" value="1"/>
</dbReference>
<dbReference type="PANTHER" id="PTHR33798">
    <property type="entry name" value="FLAVOPROTEIN OXYGENASE"/>
    <property type="match status" value="1"/>
</dbReference>
<evidence type="ECO:0000256" key="2">
    <source>
        <dbReference type="ARBA" id="ARBA00022630"/>
    </source>
</evidence>
<protein>
    <recommendedName>
        <fullName evidence="5">Flavin reductase like domain-containing protein</fullName>
    </recommendedName>
</protein>
<sequence>MKKIMINNFPVKTHQLFRPERPMLVTSKNENGSLNVAPFSWITPISAQPLYLVLALLTLPRKQDSLKNIERTGEFGVGLPQINLAEKLVQSSFDYPKDVSKFEFLSLTEEKPVKINTGLIKECRANFECKVEKSELIGDHTLLIAKVLAVHYEKKLYLQDFTINLNKAIPCIHYRKSLCKNSEKHVFITGIDDRLEIKKQYPTLPDGYYD</sequence>
<comment type="cofactor">
    <cofactor evidence="1">
        <name>FMN</name>
        <dbReference type="ChEBI" id="CHEBI:58210"/>
    </cofactor>
</comment>
<name>X0W1P2_9ZZZZ</name>
<dbReference type="SMART" id="SM00903">
    <property type="entry name" value="Flavin_Reduct"/>
    <property type="match status" value="1"/>
</dbReference>
<feature type="domain" description="Flavin reductase like" evidence="5">
    <location>
        <begin position="17"/>
        <end position="159"/>
    </location>
</feature>
<comment type="caution">
    <text evidence="6">The sequence shown here is derived from an EMBL/GenBank/DDBJ whole genome shotgun (WGS) entry which is preliminary data.</text>
</comment>
<evidence type="ECO:0000256" key="4">
    <source>
        <dbReference type="ARBA" id="ARBA00038054"/>
    </source>
</evidence>
<dbReference type="AlphaFoldDB" id="X0W1P2"/>
<gene>
    <name evidence="6" type="ORF">S01H1_50705</name>
</gene>
<dbReference type="PANTHER" id="PTHR33798:SF5">
    <property type="entry name" value="FLAVIN REDUCTASE LIKE DOMAIN-CONTAINING PROTEIN"/>
    <property type="match status" value="1"/>
</dbReference>
<dbReference type="InterPro" id="IPR012349">
    <property type="entry name" value="Split_barrel_FMN-bd"/>
</dbReference>
<accession>X0W1P2</accession>
<proteinExistence type="inferred from homology"/>
<keyword evidence="3" id="KW-0288">FMN</keyword>
<evidence type="ECO:0000313" key="6">
    <source>
        <dbReference type="EMBL" id="GAG17262.1"/>
    </source>
</evidence>
<dbReference type="SUPFAM" id="SSF50475">
    <property type="entry name" value="FMN-binding split barrel"/>
    <property type="match status" value="1"/>
</dbReference>
<comment type="similarity">
    <text evidence="4">Belongs to the flavoredoxin family.</text>
</comment>
<evidence type="ECO:0000256" key="3">
    <source>
        <dbReference type="ARBA" id="ARBA00022643"/>
    </source>
</evidence>
<organism evidence="6">
    <name type="scientific">marine sediment metagenome</name>
    <dbReference type="NCBI Taxonomy" id="412755"/>
    <lineage>
        <taxon>unclassified sequences</taxon>
        <taxon>metagenomes</taxon>
        <taxon>ecological metagenomes</taxon>
    </lineage>
</organism>